<evidence type="ECO:0000313" key="2">
    <source>
        <dbReference type="Proteomes" id="UP000236291"/>
    </source>
</evidence>
<comment type="caution">
    <text evidence="1">The sequence shown here is derived from an EMBL/GenBank/DDBJ whole genome shotgun (WGS) entry which is preliminary data.</text>
</comment>
<accession>A0A2K3M952</accession>
<feature type="non-terminal residue" evidence="1">
    <location>
        <position position="267"/>
    </location>
</feature>
<dbReference type="Proteomes" id="UP000236291">
    <property type="component" value="Unassembled WGS sequence"/>
</dbReference>
<dbReference type="STRING" id="57577.A0A2K3M952"/>
<reference evidence="1 2" key="2">
    <citation type="journal article" date="2017" name="Front. Plant Sci.">
        <title>Gene Classification and Mining of Molecular Markers Useful in Red Clover (Trifolium pratense) Breeding.</title>
        <authorList>
            <person name="Istvanek J."/>
            <person name="Dluhosova J."/>
            <person name="Dluhos P."/>
            <person name="Patkova L."/>
            <person name="Nedelnik J."/>
            <person name="Repkova J."/>
        </authorList>
    </citation>
    <scope>NUCLEOTIDE SEQUENCE [LARGE SCALE GENOMIC DNA]</scope>
    <source>
        <strain evidence="2">cv. Tatra</strain>
        <tissue evidence="1">Young leaves</tissue>
    </source>
</reference>
<protein>
    <submittedName>
        <fullName evidence="1">Ribonuclease H</fullName>
    </submittedName>
</protein>
<dbReference type="EMBL" id="ASHM01053545">
    <property type="protein sequence ID" value="PNX87320.1"/>
    <property type="molecule type" value="Genomic_DNA"/>
</dbReference>
<sequence>MNKDGAPGPDGFGAFFFQTYWDVIKTYVYEAVLEFFQHNWIMPNNYNANTIVLIPKDSNADIIAQFSPIALANFKFKIILKVLVSRQAIKIDIAKTFDTLDLSFLLKVLNAFGFSPLFCNWIHTILHSAKLSISINGKPKAIYFQPLVDKIKTKLASWKASLLSYAGRETKVDWHIFFDCEGSKEAWNVMDWNMFYKNGCKNRNSFVWIHSKISARHVGMKAIQAWEEWTTVQGIFDEQNQTIMQHNNRILQQPRVNPIAAHWTPPC</sequence>
<dbReference type="PANTHER" id="PTHR19446">
    <property type="entry name" value="REVERSE TRANSCRIPTASES"/>
    <property type="match status" value="1"/>
</dbReference>
<dbReference type="AlphaFoldDB" id="A0A2K3M952"/>
<reference evidence="1 2" key="1">
    <citation type="journal article" date="2014" name="Am. J. Bot.">
        <title>Genome assembly and annotation for red clover (Trifolium pratense; Fabaceae).</title>
        <authorList>
            <person name="Istvanek J."/>
            <person name="Jaros M."/>
            <person name="Krenek A."/>
            <person name="Repkova J."/>
        </authorList>
    </citation>
    <scope>NUCLEOTIDE SEQUENCE [LARGE SCALE GENOMIC DNA]</scope>
    <source>
        <strain evidence="2">cv. Tatra</strain>
        <tissue evidence="1">Young leaves</tissue>
    </source>
</reference>
<proteinExistence type="predicted"/>
<evidence type="ECO:0000313" key="1">
    <source>
        <dbReference type="EMBL" id="PNX87320.1"/>
    </source>
</evidence>
<gene>
    <name evidence="1" type="ORF">L195_g043407</name>
</gene>
<name>A0A2K3M952_TRIPR</name>
<organism evidence="1 2">
    <name type="scientific">Trifolium pratense</name>
    <name type="common">Red clover</name>
    <dbReference type="NCBI Taxonomy" id="57577"/>
    <lineage>
        <taxon>Eukaryota</taxon>
        <taxon>Viridiplantae</taxon>
        <taxon>Streptophyta</taxon>
        <taxon>Embryophyta</taxon>
        <taxon>Tracheophyta</taxon>
        <taxon>Spermatophyta</taxon>
        <taxon>Magnoliopsida</taxon>
        <taxon>eudicotyledons</taxon>
        <taxon>Gunneridae</taxon>
        <taxon>Pentapetalae</taxon>
        <taxon>rosids</taxon>
        <taxon>fabids</taxon>
        <taxon>Fabales</taxon>
        <taxon>Fabaceae</taxon>
        <taxon>Papilionoideae</taxon>
        <taxon>50 kb inversion clade</taxon>
        <taxon>NPAAA clade</taxon>
        <taxon>Hologalegina</taxon>
        <taxon>IRL clade</taxon>
        <taxon>Trifolieae</taxon>
        <taxon>Trifolium</taxon>
    </lineage>
</organism>